<evidence type="ECO:0000313" key="1">
    <source>
        <dbReference type="EMBL" id="POG63723.1"/>
    </source>
</evidence>
<proteinExistence type="predicted"/>
<sequence length="49" mass="6087">MPFFLFNIPIFNMSFRPFSRMNFTKSTFCNISNILKFFKRYPFKKLFTM</sequence>
<evidence type="ECO:0000313" key="2">
    <source>
        <dbReference type="Proteomes" id="UP000018888"/>
    </source>
</evidence>
<accession>A0A2P4PEA3</accession>
<organism evidence="1 2">
    <name type="scientific">Rhizophagus irregularis (strain DAOM 181602 / DAOM 197198 / MUCL 43194)</name>
    <name type="common">Arbuscular mycorrhizal fungus</name>
    <name type="synonym">Glomus intraradices</name>
    <dbReference type="NCBI Taxonomy" id="747089"/>
    <lineage>
        <taxon>Eukaryota</taxon>
        <taxon>Fungi</taxon>
        <taxon>Fungi incertae sedis</taxon>
        <taxon>Mucoromycota</taxon>
        <taxon>Glomeromycotina</taxon>
        <taxon>Glomeromycetes</taxon>
        <taxon>Glomerales</taxon>
        <taxon>Glomeraceae</taxon>
        <taxon>Rhizophagus</taxon>
    </lineage>
</organism>
<gene>
    <name evidence="1" type="ORF">GLOIN_2v1683131</name>
</gene>
<dbReference type="EMBL" id="AUPC02000258">
    <property type="protein sequence ID" value="POG63723.1"/>
    <property type="molecule type" value="Genomic_DNA"/>
</dbReference>
<reference evidence="1 2" key="1">
    <citation type="journal article" date="2013" name="Proc. Natl. Acad. Sci. U.S.A.">
        <title>Genome of an arbuscular mycorrhizal fungus provides insight into the oldest plant symbiosis.</title>
        <authorList>
            <person name="Tisserant E."/>
            <person name="Malbreil M."/>
            <person name="Kuo A."/>
            <person name="Kohler A."/>
            <person name="Symeonidi A."/>
            <person name="Balestrini R."/>
            <person name="Charron P."/>
            <person name="Duensing N."/>
            <person name="Frei Dit Frey N."/>
            <person name="Gianinazzi-Pearson V."/>
            <person name="Gilbert L.B."/>
            <person name="Handa Y."/>
            <person name="Herr J.R."/>
            <person name="Hijri M."/>
            <person name="Koul R."/>
            <person name="Kawaguchi M."/>
            <person name="Krajinski F."/>
            <person name="Lammers P.J."/>
            <person name="Masclaux F.G."/>
            <person name="Murat C."/>
            <person name="Morin E."/>
            <person name="Ndikumana S."/>
            <person name="Pagni M."/>
            <person name="Petitpierre D."/>
            <person name="Requena N."/>
            <person name="Rosikiewicz P."/>
            <person name="Riley R."/>
            <person name="Saito K."/>
            <person name="San Clemente H."/>
            <person name="Shapiro H."/>
            <person name="van Tuinen D."/>
            <person name="Becard G."/>
            <person name="Bonfante P."/>
            <person name="Paszkowski U."/>
            <person name="Shachar-Hill Y.Y."/>
            <person name="Tuskan G.A."/>
            <person name="Young P.W."/>
            <person name="Sanders I.R."/>
            <person name="Henrissat B."/>
            <person name="Rensing S.A."/>
            <person name="Grigoriev I.V."/>
            <person name="Corradi N."/>
            <person name="Roux C."/>
            <person name="Martin F."/>
        </authorList>
    </citation>
    <scope>NUCLEOTIDE SEQUENCE [LARGE SCALE GENOMIC DNA]</scope>
    <source>
        <strain evidence="1 2">DAOM 197198</strain>
    </source>
</reference>
<comment type="caution">
    <text evidence="1">The sequence shown here is derived from an EMBL/GenBank/DDBJ whole genome shotgun (WGS) entry which is preliminary data.</text>
</comment>
<name>A0A2P4PEA3_RHIID</name>
<protein>
    <submittedName>
        <fullName evidence="1">Uncharacterized protein</fullName>
    </submittedName>
</protein>
<dbReference type="AlphaFoldDB" id="A0A2P4PEA3"/>
<reference evidence="1 2" key="2">
    <citation type="journal article" date="2018" name="New Phytol.">
        <title>High intraspecific genome diversity in the model arbuscular mycorrhizal symbiont Rhizophagus irregularis.</title>
        <authorList>
            <person name="Chen E.C.H."/>
            <person name="Morin E."/>
            <person name="Beaudet D."/>
            <person name="Noel J."/>
            <person name="Yildirir G."/>
            <person name="Ndikumana S."/>
            <person name="Charron P."/>
            <person name="St-Onge C."/>
            <person name="Giorgi J."/>
            <person name="Kruger M."/>
            <person name="Marton T."/>
            <person name="Ropars J."/>
            <person name="Grigoriev I.V."/>
            <person name="Hainaut M."/>
            <person name="Henrissat B."/>
            <person name="Roux C."/>
            <person name="Martin F."/>
            <person name="Corradi N."/>
        </authorList>
    </citation>
    <scope>NUCLEOTIDE SEQUENCE [LARGE SCALE GENOMIC DNA]</scope>
    <source>
        <strain evidence="1 2">DAOM 197198</strain>
    </source>
</reference>
<dbReference type="Proteomes" id="UP000018888">
    <property type="component" value="Unassembled WGS sequence"/>
</dbReference>
<keyword evidence="2" id="KW-1185">Reference proteome</keyword>